<organism evidence="1 2">
    <name type="scientific">Desulfonispora thiosulfatigenes DSM 11270</name>
    <dbReference type="NCBI Taxonomy" id="656914"/>
    <lineage>
        <taxon>Bacteria</taxon>
        <taxon>Bacillati</taxon>
        <taxon>Bacillota</taxon>
        <taxon>Clostridia</taxon>
        <taxon>Eubacteriales</taxon>
        <taxon>Peptococcaceae</taxon>
        <taxon>Desulfonispora</taxon>
    </lineage>
</organism>
<reference evidence="1 2" key="1">
    <citation type="submission" date="2017-04" db="EMBL/GenBank/DDBJ databases">
        <authorList>
            <person name="Afonso C.L."/>
            <person name="Miller P.J."/>
            <person name="Scott M.A."/>
            <person name="Spackman E."/>
            <person name="Goraichik I."/>
            <person name="Dimitrov K.M."/>
            <person name="Suarez D.L."/>
            <person name="Swayne D.E."/>
        </authorList>
    </citation>
    <scope>NUCLEOTIDE SEQUENCE [LARGE SCALE GENOMIC DNA]</scope>
    <source>
        <strain evidence="1 2">DSM 11270</strain>
    </source>
</reference>
<dbReference type="InterPro" id="IPR016039">
    <property type="entry name" value="Thiolase-like"/>
</dbReference>
<dbReference type="PIRSF" id="PIRSF011570">
    <property type="entry name" value="SpoVAD"/>
    <property type="match status" value="1"/>
</dbReference>
<dbReference type="STRING" id="656914.SAMN00017405_1480"/>
<proteinExistence type="predicted"/>
<dbReference type="RefSeq" id="WP_084054333.1">
    <property type="nucleotide sequence ID" value="NZ_FWWT01000023.1"/>
</dbReference>
<dbReference type="Proteomes" id="UP000192731">
    <property type="component" value="Unassembled WGS sequence"/>
</dbReference>
<sequence>MNLNRKIGNQTINFINPVSISSFGCVVGKKEKNGPLGKWFEHTLDNNYDHEKTWEKSEQKMLQSAMEIALEKKNYIPSDLEYFLAGDLLNQIICSNFTARSFGVPYIGLYGACSTLVEGLILGSMIIDGNYGQKVGVATSSHYETAERQLRFPTELGVQRAMTAQWTVTGSGSFVLENQIDQLMITQGIFGKVIDMGISNAMNMGAAMAPAAADTIVTYFKDTGKKPEDIDLIVTGDLGNIGRVLCKDLVQEEGFDISSNFTDCGVLVFDPSQDVHAGGSGAGCSSSVLAGYLLPQLLNNKWKSMLLVGTGALLSPTSSQQGESIPGIAHGVLIEKKVIGG</sequence>
<dbReference type="InterPro" id="IPR038369">
    <property type="entry name" value="SpoVAD_sf"/>
</dbReference>
<dbReference type="PROSITE" id="PS51257">
    <property type="entry name" value="PROKAR_LIPOPROTEIN"/>
    <property type="match status" value="1"/>
</dbReference>
<dbReference type="AlphaFoldDB" id="A0A1W1VSM6"/>
<dbReference type="InterPro" id="IPR010894">
    <property type="entry name" value="SpoVAD"/>
</dbReference>
<dbReference type="GO" id="GO:0016746">
    <property type="term" value="F:acyltransferase activity"/>
    <property type="evidence" value="ECO:0007669"/>
    <property type="project" value="InterPro"/>
</dbReference>
<dbReference type="Gene3D" id="3.40.47.40">
    <property type="entry name" value="Stage V sporulation protein AD"/>
    <property type="match status" value="1"/>
</dbReference>
<dbReference type="OrthoDB" id="9770068at2"/>
<keyword evidence="2" id="KW-1185">Reference proteome</keyword>
<evidence type="ECO:0000313" key="1">
    <source>
        <dbReference type="EMBL" id="SMB96230.1"/>
    </source>
</evidence>
<gene>
    <name evidence="1" type="ORF">SAMN00017405_1480</name>
</gene>
<dbReference type="SUPFAM" id="SSF53901">
    <property type="entry name" value="Thiolase-like"/>
    <property type="match status" value="1"/>
</dbReference>
<dbReference type="NCBIfam" id="NF006160">
    <property type="entry name" value="PRK08304.1"/>
    <property type="match status" value="1"/>
</dbReference>
<name>A0A1W1VSM6_DESTI</name>
<dbReference type="NCBIfam" id="TIGR02845">
    <property type="entry name" value="spore_V_AD"/>
    <property type="match status" value="1"/>
</dbReference>
<dbReference type="EMBL" id="FWWT01000023">
    <property type="protein sequence ID" value="SMB96230.1"/>
    <property type="molecule type" value="Genomic_DNA"/>
</dbReference>
<evidence type="ECO:0000313" key="2">
    <source>
        <dbReference type="Proteomes" id="UP000192731"/>
    </source>
</evidence>
<dbReference type="Pfam" id="PF07451">
    <property type="entry name" value="SpoVAD"/>
    <property type="match status" value="1"/>
</dbReference>
<protein>
    <submittedName>
        <fullName evidence="1">Stage V sporulation protein AD</fullName>
    </submittedName>
</protein>
<accession>A0A1W1VSM6</accession>